<evidence type="ECO:0000313" key="1">
    <source>
        <dbReference type="EMBL" id="GMN44759.1"/>
    </source>
</evidence>
<evidence type="ECO:0000313" key="2">
    <source>
        <dbReference type="Proteomes" id="UP001187192"/>
    </source>
</evidence>
<reference evidence="1" key="1">
    <citation type="submission" date="2023-07" db="EMBL/GenBank/DDBJ databases">
        <title>draft genome sequence of fig (Ficus carica).</title>
        <authorList>
            <person name="Takahashi T."/>
            <person name="Nishimura K."/>
        </authorList>
    </citation>
    <scope>NUCLEOTIDE SEQUENCE</scope>
</reference>
<name>A0AA87ZVX4_FICCA</name>
<sequence>MIMIFIAIDTDQTMQEMIVQRKCSVLLSSAQDTISAPIEQIAAYDHWKESNEATKCYMMGSILKVLQKRHEVYENARQIMDNLQDMFGGLAVWVKQAAIKSLMSCKKKWDTPIEALDCKEASNRGFSMYFIRVRASGCSLTSDMEMLVPRKIKILTYAVVREMRKPQEGDSTVSDAVRDCDNVDRGNDLMWDLVSSWEKSQELFQTKHGIVIPIGHSAKVIKSFVLARLSMVFLGLSEYSLYNVPPDALLEWRDVCRDAEALGFKVSSLSSHLSRVSLVTYGRCYYKEGWGTLAVRIEELRRQLACAEAHLLLVNSQH</sequence>
<gene>
    <name evidence="1" type="ORF">TIFTF001_013952</name>
</gene>
<comment type="caution">
    <text evidence="1">The sequence shown here is derived from an EMBL/GenBank/DDBJ whole genome shotgun (WGS) entry which is preliminary data.</text>
</comment>
<dbReference type="AlphaFoldDB" id="A0AA87ZVX4"/>
<accession>A0AA87ZVX4</accession>
<dbReference type="EMBL" id="BTGU01000019">
    <property type="protein sequence ID" value="GMN44759.1"/>
    <property type="molecule type" value="Genomic_DNA"/>
</dbReference>
<keyword evidence="2" id="KW-1185">Reference proteome</keyword>
<protein>
    <submittedName>
        <fullName evidence="1">Uncharacterized protein</fullName>
    </submittedName>
</protein>
<dbReference type="Proteomes" id="UP001187192">
    <property type="component" value="Unassembled WGS sequence"/>
</dbReference>
<proteinExistence type="predicted"/>
<organism evidence="1 2">
    <name type="scientific">Ficus carica</name>
    <name type="common">Common fig</name>
    <dbReference type="NCBI Taxonomy" id="3494"/>
    <lineage>
        <taxon>Eukaryota</taxon>
        <taxon>Viridiplantae</taxon>
        <taxon>Streptophyta</taxon>
        <taxon>Embryophyta</taxon>
        <taxon>Tracheophyta</taxon>
        <taxon>Spermatophyta</taxon>
        <taxon>Magnoliopsida</taxon>
        <taxon>eudicotyledons</taxon>
        <taxon>Gunneridae</taxon>
        <taxon>Pentapetalae</taxon>
        <taxon>rosids</taxon>
        <taxon>fabids</taxon>
        <taxon>Rosales</taxon>
        <taxon>Moraceae</taxon>
        <taxon>Ficeae</taxon>
        <taxon>Ficus</taxon>
    </lineage>
</organism>